<dbReference type="EMBL" id="JAHLQF010000001">
    <property type="protein sequence ID" value="MBU5483255.1"/>
    <property type="molecule type" value="Genomic_DNA"/>
</dbReference>
<feature type="binding site" evidence="1">
    <location>
        <position position="60"/>
    </location>
    <ligand>
        <name>Mg(2+)</name>
        <dbReference type="ChEBI" id="CHEBI:18420"/>
    </ligand>
</feature>
<keyword evidence="1" id="KW-0460">Magnesium</keyword>
<keyword evidence="1" id="KW-0479">Metal-binding</keyword>
<comment type="function">
    <text evidence="1">Probably catalyzes the deacetylation of acetylated carbohydrates an important step in the degradation of oligosaccharides.</text>
</comment>
<dbReference type="CDD" id="cd10803">
    <property type="entry name" value="YdjC_EF3048_like"/>
    <property type="match status" value="1"/>
</dbReference>
<reference evidence="2 3" key="1">
    <citation type="submission" date="2021-06" db="EMBL/GenBank/DDBJ databases">
        <authorList>
            <person name="Sun Q."/>
            <person name="Li D."/>
        </authorList>
    </citation>
    <scope>NUCLEOTIDE SEQUENCE [LARGE SCALE GENOMIC DNA]</scope>
    <source>
        <strain evidence="2 3">MSJ-11</strain>
    </source>
</reference>
<dbReference type="RefSeq" id="WP_216437651.1">
    <property type="nucleotide sequence ID" value="NZ_JAHLQF010000001.1"/>
</dbReference>
<protein>
    <recommendedName>
        <fullName evidence="1">Carbohydrate deacetylase</fullName>
        <ecNumber evidence="1">3.5.1.-</ecNumber>
    </recommendedName>
</protein>
<dbReference type="InterPro" id="IPR022948">
    <property type="entry name" value="COD_ChbG_bac"/>
</dbReference>
<sequence>MKKIIFNADDFGLTSGCNKGIIEAIKNGVVTSTTLMINMPKAEEAVKLAKENGITSLGIHLTLTCGKPILSEKEVPSLIDERGVFYKRTKKLCPAMNLDEAERELRAQINRFLQMGMDLSHMDGHHHIHMYDGVREIVANLAKEYNVPLRSSNMECEKLYDEMDIKTTDYFTLDFYGEKATLDNLKSIIKDLNHGTIEIMCHPAFCDEELEQISSYNKNRAEELKILTSEELKQWLREENIELITFKDLGD</sequence>
<feature type="binding site" evidence="1">
    <location>
        <position position="125"/>
    </location>
    <ligand>
        <name>Mg(2+)</name>
        <dbReference type="ChEBI" id="CHEBI:18420"/>
    </ligand>
</feature>
<organism evidence="2 3">
    <name type="scientific">Clostridium mobile</name>
    <dbReference type="NCBI Taxonomy" id="2841512"/>
    <lineage>
        <taxon>Bacteria</taxon>
        <taxon>Bacillati</taxon>
        <taxon>Bacillota</taxon>
        <taxon>Clostridia</taxon>
        <taxon>Eubacteriales</taxon>
        <taxon>Clostridiaceae</taxon>
        <taxon>Clostridium</taxon>
    </lineage>
</organism>
<comment type="caution">
    <text evidence="2">The sequence shown here is derived from an EMBL/GenBank/DDBJ whole genome shotgun (WGS) entry which is preliminary data.</text>
</comment>
<dbReference type="Pfam" id="PF04794">
    <property type="entry name" value="YdjC"/>
    <property type="match status" value="1"/>
</dbReference>
<keyword evidence="1 2" id="KW-0378">Hydrolase</keyword>
<dbReference type="InterPro" id="IPR006879">
    <property type="entry name" value="YdjC-like"/>
</dbReference>
<accession>A0ABS6EDH9</accession>
<comment type="similarity">
    <text evidence="1">Belongs to the YdjC deacetylase family.</text>
</comment>
<dbReference type="PANTHER" id="PTHR31609">
    <property type="entry name" value="YDJC DEACETYLASE FAMILY MEMBER"/>
    <property type="match status" value="1"/>
</dbReference>
<dbReference type="PANTHER" id="PTHR31609:SF1">
    <property type="entry name" value="CARBOHYDRATE DEACETYLASE"/>
    <property type="match status" value="1"/>
</dbReference>
<gene>
    <name evidence="2" type="primary">chbG</name>
    <name evidence="2" type="ORF">KQI86_02875</name>
</gene>
<comment type="cofactor">
    <cofactor evidence="1">
        <name>Mg(2+)</name>
        <dbReference type="ChEBI" id="CHEBI:18420"/>
    </cofactor>
</comment>
<evidence type="ECO:0000313" key="2">
    <source>
        <dbReference type="EMBL" id="MBU5483255.1"/>
    </source>
</evidence>
<dbReference type="GO" id="GO:0036311">
    <property type="term" value="F:chitin disaccharide deacetylase activity"/>
    <property type="evidence" value="ECO:0007669"/>
    <property type="project" value="UniProtKB-EC"/>
</dbReference>
<dbReference type="EC" id="3.5.1.-" evidence="1"/>
<evidence type="ECO:0000256" key="1">
    <source>
        <dbReference type="HAMAP-Rule" id="MF_01246"/>
    </source>
</evidence>
<keyword evidence="3" id="KW-1185">Reference proteome</keyword>
<name>A0ABS6EDH9_9CLOT</name>
<comment type="subunit">
    <text evidence="1">Homodimer.</text>
</comment>
<dbReference type="NCBIfam" id="NF002559">
    <property type="entry name" value="PRK02134.1"/>
    <property type="match status" value="1"/>
</dbReference>
<proteinExistence type="inferred from homology"/>
<dbReference type="Proteomes" id="UP000726170">
    <property type="component" value="Unassembled WGS sequence"/>
</dbReference>
<dbReference type="HAMAP" id="MF_01246">
    <property type="entry name" value="COD"/>
    <property type="match status" value="1"/>
</dbReference>
<evidence type="ECO:0000313" key="3">
    <source>
        <dbReference type="Proteomes" id="UP000726170"/>
    </source>
</evidence>
<keyword evidence="1" id="KW-0119">Carbohydrate metabolism</keyword>